<dbReference type="EMBL" id="CP073355">
    <property type="protein sequence ID" value="URA10166.1"/>
    <property type="molecule type" value="Genomic_DNA"/>
</dbReference>
<keyword evidence="4" id="KW-1185">Reference proteome</keyword>
<dbReference type="InterPro" id="IPR024425">
    <property type="entry name" value="LiaF-like_C"/>
</dbReference>
<evidence type="ECO:0000313" key="4">
    <source>
        <dbReference type="Proteomes" id="UP001056539"/>
    </source>
</evidence>
<name>A0AAX3BD88_9SPIR</name>
<feature type="domain" description="Cell wall-active antibiotics response LiaF-like C-terminal" evidence="2">
    <location>
        <begin position="93"/>
        <end position="177"/>
    </location>
</feature>
<organism evidence="3 4">
    <name type="scientific">Thermospira aquatica</name>
    <dbReference type="NCBI Taxonomy" id="2828656"/>
    <lineage>
        <taxon>Bacteria</taxon>
        <taxon>Pseudomonadati</taxon>
        <taxon>Spirochaetota</taxon>
        <taxon>Spirochaetia</taxon>
        <taxon>Brevinematales</taxon>
        <taxon>Thermospiraceae</taxon>
        <taxon>Thermospira</taxon>
    </lineage>
</organism>
<dbReference type="Proteomes" id="UP001056539">
    <property type="component" value="Chromosome"/>
</dbReference>
<feature type="transmembrane region" description="Helical" evidence="1">
    <location>
        <begin position="9"/>
        <end position="30"/>
    </location>
</feature>
<reference evidence="3" key="2">
    <citation type="submission" date="2022-06" db="EMBL/GenBank/DDBJ databases">
        <title>Thermospira aquatica gen. nov., sp. nov.</title>
        <authorList>
            <person name="Ben Ali Gam Z."/>
            <person name="Labat M."/>
        </authorList>
    </citation>
    <scope>NUCLEOTIDE SEQUENCE</scope>
    <source>
        <strain evidence="3">F1F22</strain>
    </source>
</reference>
<reference evidence="3" key="1">
    <citation type="submission" date="2021-04" db="EMBL/GenBank/DDBJ databases">
        <authorList>
            <person name="Postec A."/>
        </authorList>
    </citation>
    <scope>NUCLEOTIDE SEQUENCE</scope>
    <source>
        <strain evidence="3">F1F22</strain>
    </source>
</reference>
<accession>A0AAX3BD88</accession>
<gene>
    <name evidence="3" type="ORF">KDW03_11910</name>
</gene>
<dbReference type="AlphaFoldDB" id="A0AAX3BD88"/>
<keyword evidence="1" id="KW-1133">Transmembrane helix</keyword>
<dbReference type="Pfam" id="PF09922">
    <property type="entry name" value="LiaF-like_C"/>
    <property type="match status" value="1"/>
</dbReference>
<dbReference type="KEGG" id="taqu:KDW03_11910"/>
<sequence>MRWFSLEAFMVFWGVLFILFGLSLILKSFFNIDLPLFRIGLAIFLIYLGLGLIFQSPWRWGKGEGYVVREGSERSWVFASAEIGLDEGASTFNAIFSSVEADFSSLQPEEKRVIQCNAVFGSIEVTLPRDVPVRVEGHAVFGSVEFPDKRSVSFGSLSSDQDSGVIIIANAVFGSVEFKVK</sequence>
<feature type="transmembrane region" description="Helical" evidence="1">
    <location>
        <begin position="36"/>
        <end position="54"/>
    </location>
</feature>
<dbReference type="RefSeq" id="WP_271435299.1">
    <property type="nucleotide sequence ID" value="NZ_CP073355.1"/>
</dbReference>
<keyword evidence="1" id="KW-0812">Transmembrane</keyword>
<keyword evidence="1" id="KW-0472">Membrane</keyword>
<evidence type="ECO:0000256" key="1">
    <source>
        <dbReference type="SAM" id="Phobius"/>
    </source>
</evidence>
<evidence type="ECO:0000259" key="2">
    <source>
        <dbReference type="Pfam" id="PF09922"/>
    </source>
</evidence>
<proteinExistence type="predicted"/>
<evidence type="ECO:0000313" key="3">
    <source>
        <dbReference type="EMBL" id="URA10166.1"/>
    </source>
</evidence>
<protein>
    <recommendedName>
        <fullName evidence="2">Cell wall-active antibiotics response LiaF-like C-terminal domain-containing protein</fullName>
    </recommendedName>
</protein>